<keyword evidence="2" id="KW-1185">Reference proteome</keyword>
<evidence type="ECO:0000313" key="2">
    <source>
        <dbReference type="Proteomes" id="UP000812961"/>
    </source>
</evidence>
<proteinExistence type="predicted"/>
<protein>
    <recommendedName>
        <fullName evidence="3">Calcineurin-like phosphoesterase family protein</fullName>
    </recommendedName>
</protein>
<evidence type="ECO:0000313" key="1">
    <source>
        <dbReference type="EMBL" id="MBW8686332.1"/>
    </source>
</evidence>
<dbReference type="PANTHER" id="PTHR46546:SF4">
    <property type="entry name" value="SHEWANELLA-LIKE PROTEIN PHOSPHATASE 1"/>
    <property type="match status" value="1"/>
</dbReference>
<sequence length="308" mass="35480">MRQSFRVALQIPENERKYFSFRLHQQVNDAVTECKQSKKLLVISGIDGHFKTFSDLLIKSEVLDEGLNWNFGNNHLVILGNCIREQEESVEFLWFIYSLEERAELAGGAVHFILGTHELMNINAPWSRKQPLYAKRKSASRGAATALYDGNSEIRRWLLTKNIVEKIGSTLFIHGGIAREILEMKLSIREINAVCKQGYTQLENFFNPLMQKLLIDPYNLVNYGYSRSSANIELINETLQFYDAETIVTGNKTEQDLESYFDHKVINVCSNYSEGHPEALFVKRDRFYRLNMRGKLSRIKQVGLGKAN</sequence>
<gene>
    <name evidence="1" type="ORF">K1Y79_18475</name>
</gene>
<comment type="caution">
    <text evidence="1">The sequence shown here is derived from an EMBL/GenBank/DDBJ whole genome shotgun (WGS) entry which is preliminary data.</text>
</comment>
<dbReference type="Proteomes" id="UP000812961">
    <property type="component" value="Unassembled WGS sequence"/>
</dbReference>
<dbReference type="SUPFAM" id="SSF56300">
    <property type="entry name" value="Metallo-dependent phosphatases"/>
    <property type="match status" value="1"/>
</dbReference>
<organism evidence="1 2">
    <name type="scientific">Chitinophaga rhizophila</name>
    <dbReference type="NCBI Taxonomy" id="2866212"/>
    <lineage>
        <taxon>Bacteria</taxon>
        <taxon>Pseudomonadati</taxon>
        <taxon>Bacteroidota</taxon>
        <taxon>Chitinophagia</taxon>
        <taxon>Chitinophagales</taxon>
        <taxon>Chitinophagaceae</taxon>
        <taxon>Chitinophaga</taxon>
    </lineage>
</organism>
<accession>A0ABS7GF67</accession>
<dbReference type="EMBL" id="JAICCF010000003">
    <property type="protein sequence ID" value="MBW8686332.1"/>
    <property type="molecule type" value="Genomic_DNA"/>
</dbReference>
<dbReference type="Gene3D" id="3.60.21.10">
    <property type="match status" value="1"/>
</dbReference>
<reference evidence="1 2" key="1">
    <citation type="submission" date="2021-08" db="EMBL/GenBank/DDBJ databases">
        <title>The genome sequence of Chitinophaga sp. B61.</title>
        <authorList>
            <person name="Zhang X."/>
        </authorList>
    </citation>
    <scope>NUCLEOTIDE SEQUENCE [LARGE SCALE GENOMIC DNA]</scope>
    <source>
        <strain evidence="1 2">B61</strain>
    </source>
</reference>
<name>A0ABS7GF67_9BACT</name>
<dbReference type="PANTHER" id="PTHR46546">
    <property type="entry name" value="SHEWANELLA-LIKE PROTEIN PHOSPHATASE 1"/>
    <property type="match status" value="1"/>
</dbReference>
<dbReference type="RefSeq" id="WP_220251642.1">
    <property type="nucleotide sequence ID" value="NZ_JAICCF010000003.1"/>
</dbReference>
<dbReference type="InterPro" id="IPR029052">
    <property type="entry name" value="Metallo-depent_PP-like"/>
</dbReference>
<evidence type="ECO:0008006" key="3">
    <source>
        <dbReference type="Google" id="ProtNLM"/>
    </source>
</evidence>